<evidence type="ECO:0000313" key="3">
    <source>
        <dbReference type="EMBL" id="QMP82321.1"/>
    </source>
</evidence>
<organism evidence="3">
    <name type="scientific">Coleopteran chu-related virus OKIAV151</name>
    <dbReference type="NCBI Taxonomy" id="2746340"/>
    <lineage>
        <taxon>Viruses</taxon>
        <taxon>Riboviria</taxon>
        <taxon>Orthornavirae</taxon>
        <taxon>Negarnaviricota</taxon>
        <taxon>Haploviricotina</taxon>
        <taxon>Monjiviricetes</taxon>
        <taxon>Jingchuvirales</taxon>
        <taxon>Chuviridae</taxon>
    </lineage>
</organism>
<keyword evidence="2" id="KW-0472">Membrane</keyword>
<feature type="region of interest" description="Disordered" evidence="1">
    <location>
        <begin position="669"/>
        <end position="698"/>
    </location>
</feature>
<feature type="transmembrane region" description="Helical" evidence="2">
    <location>
        <begin position="569"/>
        <end position="593"/>
    </location>
</feature>
<name>A0A7D7F3A0_9VIRU</name>
<dbReference type="Pfam" id="PF24664">
    <property type="entry name" value="Monjiviricetes_fusion"/>
    <property type="match status" value="1"/>
</dbReference>
<feature type="compositionally biased region" description="Polar residues" evidence="1">
    <location>
        <begin position="681"/>
        <end position="698"/>
    </location>
</feature>
<feature type="transmembrane region" description="Helical" evidence="2">
    <location>
        <begin position="605"/>
        <end position="629"/>
    </location>
</feature>
<evidence type="ECO:0000256" key="1">
    <source>
        <dbReference type="SAM" id="MobiDB-lite"/>
    </source>
</evidence>
<reference evidence="3" key="2">
    <citation type="submission" date="2020-03" db="EMBL/GenBank/DDBJ databases">
        <authorList>
            <person name="Kafer S."/>
            <person name="Paraskevopoulou S."/>
            <person name="Zirkel F."/>
            <person name="Wieseke N."/>
            <person name="Donath A."/>
            <person name="Petersen M."/>
            <person name="Jones T.C."/>
            <person name="Liu S."/>
            <person name="Zhou X."/>
            <person name="Middendorf M."/>
            <person name="Junglen S."/>
            <person name="Misof B."/>
            <person name="Drosten C."/>
        </authorList>
    </citation>
    <scope>NUCLEOTIDE SEQUENCE</scope>
    <source>
        <strain evidence="3">OKIAV151</strain>
    </source>
</reference>
<sequence>MGVTPLLSLLILMIELSRSDPGLGQLYPTSATAGLDMDNSIIGYDCNPNSLNYTRINLESVQDCDIKRKVVRSATEAIQLVQRVDEITVNAFICRVRITRHVMHCGAHGYTSMVTGGLVTYVYDLGRERCLKAISTGELCLFCYNGSDKPLRLSGLQKKTTRRQPHNFAGWTDEYGWCGGAYYSDPIGSWHGVVVQGFVEIFLDETQVKASTTTNDIHLPSGLRCDLSKEGCTDDDIGEIYWKALSEDTCKPNGHLVLYEGMANVTYTDTKSDFTKSIISVYTDDTLFSLRILKPYSICGLEAFTTEHPKLVIIRKSSTGFWLTRSKQQTSNYDLFTYMNSKFVFVERNMQLNLEELYFQLQQQSCSLDKSQLNLLLALAYTDPLEFAYIKGGGPGYTATRVGEIMYLTKCTPVVVQYRKTEKCYHELPILFRNQTGFLSPKSRLIQKHGQEVTCNSIFPPVYRLLGRWYRVHKGDISEVTSPETLKPQSGLTWNYYSPSALARSGIYSQDELDRLKEHIMNGPEREAIASILTRGYTGSNPDHQGGSLANLLDENEVEKFGERIWSRIWGSFMSFGAAMSGLVGLFMTLRILKWIIDTIIHGRALYELYGFSVALVGAIWDSLTMFLIHRRTPKTPRAPGPNACADGQESVPLQSISITDQSEDVQVMKPQPTCPDIPTSHPQIYPSLTSSFSNTPN</sequence>
<keyword evidence="2" id="KW-1133">Transmembrane helix</keyword>
<accession>A0A7D7F3A0</accession>
<dbReference type="EMBL" id="MT153523">
    <property type="protein sequence ID" value="QMP82321.1"/>
    <property type="molecule type" value="Viral_cRNA"/>
</dbReference>
<protein>
    <submittedName>
        <fullName evidence="3">Glycoprotein</fullName>
    </submittedName>
</protein>
<keyword evidence="2" id="KW-0812">Transmembrane</keyword>
<proteinExistence type="predicted"/>
<reference evidence="3" key="1">
    <citation type="journal article" date="2019" name="PLoS Pathog.">
        <title>Re-assessing the diversity of negative strand RNA viruses in insects.</title>
        <authorList>
            <person name="Kafer S."/>
            <person name="Paraskevopoulou S."/>
            <person name="Zirkel F."/>
            <person name="Wieseke N."/>
            <person name="Donath A."/>
            <person name="Petersen M."/>
            <person name="Jones T.C."/>
            <person name="Liu S."/>
            <person name="Zhou X."/>
            <person name="Middendorf M."/>
            <person name="Junglen S."/>
            <person name="Misof B."/>
            <person name="Drosten C."/>
        </authorList>
    </citation>
    <scope>NUCLEOTIDE SEQUENCE</scope>
    <source>
        <strain evidence="3">OKIAV151</strain>
    </source>
</reference>
<evidence type="ECO:0000256" key="2">
    <source>
        <dbReference type="SAM" id="Phobius"/>
    </source>
</evidence>